<feature type="transmembrane region" description="Helical" evidence="2">
    <location>
        <begin position="7"/>
        <end position="27"/>
    </location>
</feature>
<dbReference type="InterPro" id="IPR010559">
    <property type="entry name" value="Sig_transdc_His_kin_internal"/>
</dbReference>
<dbReference type="AlphaFoldDB" id="A0A2Z4LTV2"/>
<evidence type="ECO:0000256" key="2">
    <source>
        <dbReference type="SAM" id="Phobius"/>
    </source>
</evidence>
<dbReference type="RefSeq" id="WP_123877451.1">
    <property type="nucleotide sequence ID" value="NZ_CP030104.1"/>
</dbReference>
<dbReference type="KEGG" id="spon:HME9304_02183"/>
<evidence type="ECO:0000313" key="4">
    <source>
        <dbReference type="EMBL" id="AWX45173.1"/>
    </source>
</evidence>
<keyword evidence="1" id="KW-0175">Coiled coil</keyword>
<feature type="transmembrane region" description="Helical" evidence="2">
    <location>
        <begin position="65"/>
        <end position="83"/>
    </location>
</feature>
<gene>
    <name evidence="4" type="ORF">HME9304_02183</name>
</gene>
<dbReference type="Proteomes" id="UP000248536">
    <property type="component" value="Chromosome"/>
</dbReference>
<feature type="transmembrane region" description="Helical" evidence="2">
    <location>
        <begin position="33"/>
        <end position="56"/>
    </location>
</feature>
<dbReference type="GO" id="GO:0016020">
    <property type="term" value="C:membrane"/>
    <property type="evidence" value="ECO:0007669"/>
    <property type="project" value="InterPro"/>
</dbReference>
<dbReference type="EMBL" id="CP030104">
    <property type="protein sequence ID" value="AWX45173.1"/>
    <property type="molecule type" value="Genomic_DNA"/>
</dbReference>
<dbReference type="InterPro" id="IPR050640">
    <property type="entry name" value="Bact_2-comp_sensor_kinase"/>
</dbReference>
<dbReference type="Pfam" id="PF06580">
    <property type="entry name" value="His_kinase"/>
    <property type="match status" value="1"/>
</dbReference>
<dbReference type="GO" id="GO:0000155">
    <property type="term" value="F:phosphorelay sensor kinase activity"/>
    <property type="evidence" value="ECO:0007669"/>
    <property type="project" value="InterPro"/>
</dbReference>
<dbReference type="PANTHER" id="PTHR34220">
    <property type="entry name" value="SENSOR HISTIDINE KINASE YPDA"/>
    <property type="match status" value="1"/>
</dbReference>
<dbReference type="SUPFAM" id="SSF55874">
    <property type="entry name" value="ATPase domain of HSP90 chaperone/DNA topoisomerase II/histidine kinase"/>
    <property type="match status" value="1"/>
</dbReference>
<dbReference type="Gene3D" id="3.30.565.10">
    <property type="entry name" value="Histidine kinase-like ATPase, C-terminal domain"/>
    <property type="match status" value="1"/>
</dbReference>
<keyword evidence="2" id="KW-0472">Membrane</keyword>
<feature type="coiled-coil region" evidence="1">
    <location>
        <begin position="131"/>
        <end position="158"/>
    </location>
</feature>
<feature type="transmembrane region" description="Helical" evidence="2">
    <location>
        <begin position="111"/>
        <end position="130"/>
    </location>
</feature>
<organism evidence="4 5">
    <name type="scientific">Flagellimonas maritima</name>
    <dbReference type="NCBI Taxonomy" id="1383885"/>
    <lineage>
        <taxon>Bacteria</taxon>
        <taxon>Pseudomonadati</taxon>
        <taxon>Bacteroidota</taxon>
        <taxon>Flavobacteriia</taxon>
        <taxon>Flavobacteriales</taxon>
        <taxon>Flavobacteriaceae</taxon>
        <taxon>Flagellimonas</taxon>
    </lineage>
</organism>
<evidence type="ECO:0000259" key="3">
    <source>
        <dbReference type="Pfam" id="PF06580"/>
    </source>
</evidence>
<dbReference type="EC" id="2.7.13.3" evidence="4"/>
<dbReference type="InterPro" id="IPR036890">
    <property type="entry name" value="HATPase_C_sf"/>
</dbReference>
<reference evidence="4 5" key="1">
    <citation type="submission" date="2018-06" db="EMBL/GenBank/DDBJ databases">
        <title>Spongiibacterium sp. HME9304 Genome sequencing and assembly.</title>
        <authorList>
            <person name="Kang H."/>
            <person name="Kim H."/>
            <person name="Joh K."/>
        </authorList>
    </citation>
    <scope>NUCLEOTIDE SEQUENCE [LARGE SCALE GENOMIC DNA]</scope>
    <source>
        <strain evidence="4 5">HME9304</strain>
    </source>
</reference>
<dbReference type="OrthoDB" id="9792992at2"/>
<dbReference type="PANTHER" id="PTHR34220:SF7">
    <property type="entry name" value="SENSOR HISTIDINE KINASE YPDA"/>
    <property type="match status" value="1"/>
</dbReference>
<name>A0A2Z4LTV2_9FLAO</name>
<sequence length="337" mass="39432">MKKEPIYHISFWLAYLILWSAQDFVYFKDYFSVMLLNIFTVLPLLAIVYFNLYFLLPKFLFKKRYLVYVLFLCASIVAATYISSWNHQFYFTNIIHNVGIGNFFMSSEGKLAQLTEILVLMGLSMSIFLLRDRYTKEKVLEEAKKRQLEVELKLLKEQMNPHFLFNSLNSIYMMLDKHPGKGKEMLLRFSDILSHQLYESTEDSIALKKELENVKNYINIESIRHGSLATINVDCIDYSGKLNISPMILLPIIENAFKHSPSGSPYYITIFINLTTENRLILNVENSKVFKPVQKASGIGLANVKRRLELIYPKKYELYIDDIEKKFKITLKITLDD</sequence>
<feature type="domain" description="Signal transduction histidine kinase internal region" evidence="3">
    <location>
        <begin position="151"/>
        <end position="226"/>
    </location>
</feature>
<keyword evidence="4" id="KW-0418">Kinase</keyword>
<protein>
    <submittedName>
        <fullName evidence="4">Histidine kinase</fullName>
        <ecNumber evidence="4">2.7.13.3</ecNumber>
    </submittedName>
</protein>
<keyword evidence="2" id="KW-0812">Transmembrane</keyword>
<evidence type="ECO:0000256" key="1">
    <source>
        <dbReference type="SAM" id="Coils"/>
    </source>
</evidence>
<keyword evidence="2" id="KW-1133">Transmembrane helix</keyword>
<keyword evidence="4" id="KW-0808">Transferase</keyword>
<evidence type="ECO:0000313" key="5">
    <source>
        <dbReference type="Proteomes" id="UP000248536"/>
    </source>
</evidence>
<accession>A0A2Z4LTV2</accession>
<keyword evidence="5" id="KW-1185">Reference proteome</keyword>
<proteinExistence type="predicted"/>